<feature type="transmembrane region" description="Helical" evidence="5">
    <location>
        <begin position="6"/>
        <end position="25"/>
    </location>
</feature>
<evidence type="ECO:0000256" key="2">
    <source>
        <dbReference type="ARBA" id="ARBA00022692"/>
    </source>
</evidence>
<dbReference type="RefSeq" id="WP_203243500.1">
    <property type="nucleotide sequence ID" value="NZ_JAFBRH010000008.1"/>
</dbReference>
<dbReference type="Pfam" id="PF04191">
    <property type="entry name" value="PEMT"/>
    <property type="match status" value="1"/>
</dbReference>
<dbReference type="AlphaFoldDB" id="A0AAE3B877"/>
<proteinExistence type="predicted"/>
<comment type="caution">
    <text evidence="6">The sequence shown here is derived from an EMBL/GenBank/DDBJ whole genome shotgun (WGS) entry which is preliminary data.</text>
</comment>
<sequence>MNEFTVLAAILGCLANSLLILGLAWSIYRPKQRVWPPEKSTVMHRIVVWTLTCIGFGSAIFIGFVEWGILDVPAFLRWGLGLVLLIFGNVVVWAGVLHLGFAATSGAKGSLRTTGLYRYSRNPQYLADIAILVGIGILSASIMSWPVIFTGIVALALAPFSEEPWLLEKYGDAYAEYLMATRRFF</sequence>
<accession>A0AAE3B877</accession>
<keyword evidence="4 5" id="KW-0472">Membrane</keyword>
<evidence type="ECO:0000256" key="5">
    <source>
        <dbReference type="SAM" id="Phobius"/>
    </source>
</evidence>
<dbReference type="GO" id="GO:0012505">
    <property type="term" value="C:endomembrane system"/>
    <property type="evidence" value="ECO:0007669"/>
    <property type="project" value="UniProtKB-SubCell"/>
</dbReference>
<protein>
    <submittedName>
        <fullName evidence="6">Phosphatidylethanolamine N-methyltransferase family protein</fullName>
    </submittedName>
</protein>
<dbReference type="Proteomes" id="UP000732193">
    <property type="component" value="Unassembled WGS sequence"/>
</dbReference>
<organism evidence="6 7">
    <name type="scientific">Sulfitobacter geojensis</name>
    <dbReference type="NCBI Taxonomy" id="1342299"/>
    <lineage>
        <taxon>Bacteria</taxon>
        <taxon>Pseudomonadati</taxon>
        <taxon>Pseudomonadota</taxon>
        <taxon>Alphaproteobacteria</taxon>
        <taxon>Rhodobacterales</taxon>
        <taxon>Roseobacteraceae</taxon>
        <taxon>Sulfitobacter</taxon>
    </lineage>
</organism>
<dbReference type="InterPro" id="IPR007318">
    <property type="entry name" value="Phopholipid_MeTrfase"/>
</dbReference>
<reference evidence="6 7" key="1">
    <citation type="submission" date="2021-01" db="EMBL/GenBank/DDBJ databases">
        <title>Diatom-associated Roseobacters Show Island Model of Population Structure.</title>
        <authorList>
            <person name="Qu L."/>
            <person name="Feng X."/>
            <person name="Chen Y."/>
            <person name="Li L."/>
            <person name="Wang X."/>
            <person name="Hu Z."/>
            <person name="Wang H."/>
            <person name="Luo H."/>
        </authorList>
    </citation>
    <scope>NUCLEOTIDE SEQUENCE [LARGE SCALE GENOMIC DNA]</scope>
    <source>
        <strain evidence="6 7">TR60-84</strain>
    </source>
</reference>
<dbReference type="EMBL" id="JAFBRM010000009">
    <property type="protein sequence ID" value="MBM1715769.1"/>
    <property type="molecule type" value="Genomic_DNA"/>
</dbReference>
<evidence type="ECO:0000256" key="1">
    <source>
        <dbReference type="ARBA" id="ARBA00004127"/>
    </source>
</evidence>
<dbReference type="Gene3D" id="1.20.120.1630">
    <property type="match status" value="1"/>
</dbReference>
<evidence type="ECO:0000313" key="7">
    <source>
        <dbReference type="Proteomes" id="UP000732193"/>
    </source>
</evidence>
<evidence type="ECO:0000313" key="6">
    <source>
        <dbReference type="EMBL" id="MBM1715769.1"/>
    </source>
</evidence>
<keyword evidence="7" id="KW-1185">Reference proteome</keyword>
<feature type="transmembrane region" description="Helical" evidence="5">
    <location>
        <begin position="46"/>
        <end position="70"/>
    </location>
</feature>
<gene>
    <name evidence="6" type="ORF">JQV55_19525</name>
</gene>
<feature type="transmembrane region" description="Helical" evidence="5">
    <location>
        <begin position="125"/>
        <end position="158"/>
    </location>
</feature>
<keyword evidence="3 5" id="KW-1133">Transmembrane helix</keyword>
<keyword evidence="2 5" id="KW-0812">Transmembrane</keyword>
<feature type="transmembrane region" description="Helical" evidence="5">
    <location>
        <begin position="82"/>
        <end position="104"/>
    </location>
</feature>
<evidence type="ECO:0000256" key="4">
    <source>
        <dbReference type="ARBA" id="ARBA00023136"/>
    </source>
</evidence>
<evidence type="ECO:0000256" key="3">
    <source>
        <dbReference type="ARBA" id="ARBA00022989"/>
    </source>
</evidence>
<name>A0AAE3B877_9RHOB</name>
<comment type="subcellular location">
    <subcellularLocation>
        <location evidence="1">Endomembrane system</location>
        <topology evidence="1">Multi-pass membrane protein</topology>
    </subcellularLocation>
</comment>